<evidence type="ECO:0000256" key="2">
    <source>
        <dbReference type="HAMAP-Rule" id="MF_00795"/>
    </source>
</evidence>
<comment type="subcellular location">
    <subcellularLocation>
        <location evidence="2">Cytoplasm</location>
    </subcellularLocation>
</comment>
<dbReference type="AlphaFoldDB" id="A0A1S6IQ94"/>
<dbReference type="GO" id="GO:0005507">
    <property type="term" value="F:copper ion binding"/>
    <property type="evidence" value="ECO:0007669"/>
    <property type="project" value="TreeGrafter"/>
</dbReference>
<name>A0A1S6IQ94_9LACT</name>
<proteinExistence type="inferred from homology"/>
<comment type="similarity">
    <text evidence="1 2">Belongs to the CutC family.</text>
</comment>
<protein>
    <recommendedName>
        <fullName evidence="2">PF03932 family protein CutC</fullName>
    </recommendedName>
</protein>
<dbReference type="Proteomes" id="UP000188993">
    <property type="component" value="Chromosome"/>
</dbReference>
<keyword evidence="4" id="KW-1185">Reference proteome</keyword>
<reference evidence="3 4" key="1">
    <citation type="journal article" date="2014" name="Int. J. Syst. Evol. Microbiol.">
        <title>Jeotgalibaca dankookensis gen. nov., sp. nov., a member of the family Carnobacteriaceae, isolated from seujeot (Korean traditional food).</title>
        <authorList>
            <person name="Lee D.G."/>
            <person name="Trujillo M.E."/>
            <person name="Kang H."/>
            <person name="Ahn T.Y."/>
        </authorList>
    </citation>
    <scope>NUCLEOTIDE SEQUENCE [LARGE SCALE GENOMIC DNA]</scope>
    <source>
        <strain evidence="3 4">EX-07</strain>
    </source>
</reference>
<dbReference type="InterPro" id="IPR036822">
    <property type="entry name" value="CutC-like_dom_sf"/>
</dbReference>
<dbReference type="Gene3D" id="3.20.20.380">
    <property type="entry name" value="Copper homeostasis (CutC) domain"/>
    <property type="match status" value="1"/>
</dbReference>
<dbReference type="PANTHER" id="PTHR12598">
    <property type="entry name" value="COPPER HOMEOSTASIS PROTEIN CUTC"/>
    <property type="match status" value="1"/>
</dbReference>
<dbReference type="Pfam" id="PF03932">
    <property type="entry name" value="CutC"/>
    <property type="match status" value="1"/>
</dbReference>
<accession>A0A1S6IQ94</accession>
<dbReference type="OrthoDB" id="9815677at2"/>
<gene>
    <name evidence="2" type="primary">cutC</name>
    <name evidence="3" type="ORF">BW727_101354</name>
</gene>
<dbReference type="PANTHER" id="PTHR12598:SF0">
    <property type="entry name" value="COPPER HOMEOSTASIS PROTEIN CUTC HOMOLOG"/>
    <property type="match status" value="1"/>
</dbReference>
<dbReference type="STRING" id="708126.BW727_101354"/>
<dbReference type="KEGG" id="jda:BW727_101354"/>
<evidence type="ECO:0000313" key="4">
    <source>
        <dbReference type="Proteomes" id="UP000188993"/>
    </source>
</evidence>
<comment type="caution">
    <text evidence="2">Once thought to be involved in copper homeostasis, experiments in E.coli have shown this is not the case.</text>
</comment>
<keyword evidence="2" id="KW-0963">Cytoplasm</keyword>
<dbReference type="GO" id="GO:0005737">
    <property type="term" value="C:cytoplasm"/>
    <property type="evidence" value="ECO:0007669"/>
    <property type="project" value="UniProtKB-SubCell"/>
</dbReference>
<organism evidence="3 4">
    <name type="scientific">Jeotgalibaca dankookensis</name>
    <dbReference type="NCBI Taxonomy" id="708126"/>
    <lineage>
        <taxon>Bacteria</taxon>
        <taxon>Bacillati</taxon>
        <taxon>Bacillota</taxon>
        <taxon>Bacilli</taxon>
        <taxon>Lactobacillales</taxon>
        <taxon>Carnobacteriaceae</taxon>
        <taxon>Jeotgalibaca</taxon>
    </lineage>
</organism>
<dbReference type="HAMAP" id="MF_00795">
    <property type="entry name" value="CutC"/>
    <property type="match status" value="1"/>
</dbReference>
<evidence type="ECO:0000313" key="3">
    <source>
        <dbReference type="EMBL" id="AQS53721.1"/>
    </source>
</evidence>
<dbReference type="SUPFAM" id="SSF110395">
    <property type="entry name" value="CutC-like"/>
    <property type="match status" value="1"/>
</dbReference>
<dbReference type="RefSeq" id="WP_062468570.1">
    <property type="nucleotide sequence ID" value="NZ_BBYN01000009.1"/>
</dbReference>
<dbReference type="InterPro" id="IPR005627">
    <property type="entry name" value="CutC-like"/>
</dbReference>
<evidence type="ECO:0000256" key="1">
    <source>
        <dbReference type="ARBA" id="ARBA00007768"/>
    </source>
</evidence>
<dbReference type="EMBL" id="CP019728">
    <property type="protein sequence ID" value="AQS53721.1"/>
    <property type="molecule type" value="Genomic_DNA"/>
</dbReference>
<sequence>MLKEACVENFTKVPSVIQRGAQRIELCDNLAVGGTTPSVGVMKKAINYCHEKEVSVAVMLRPRGGNFVYTPDEKKIMVEDLKTILNANADAVVIGALTDDNQLDEAFLIEIAKQVKERQRELVFHMAFDEIPTDKQKRALHRLEEIGFDRILTHGGPMSQSIFETVENLKKLMEWRQSITILPGGGITKDNLGALQEKLSFQEVHGTKIV</sequence>